<dbReference type="InterPro" id="IPR009006">
    <property type="entry name" value="Ala_racemase/Decarboxylase_C"/>
</dbReference>
<protein>
    <submittedName>
        <fullName evidence="4">Alanine racemase/group IV decarboxylase domain-containing protein</fullName>
    </submittedName>
</protein>
<dbReference type="SUPFAM" id="SSF50621">
    <property type="entry name" value="Alanine racemase C-terminal domain-like"/>
    <property type="match status" value="1"/>
</dbReference>
<sequence>MHEGNGRCHGASANPLIAINRRKPRTAGCDPAACAGLPTIGPLCESGDVLTQGPDSVVETRNLPPTQVGDFLVFHNAGACGASMSSNYNSRMHAAEYLIDGAASRLIRRRQTINDLCEAEFIPERTAGGAEAARRFCE</sequence>
<reference evidence="4 5" key="1">
    <citation type="submission" date="2013-11" db="EMBL/GenBank/DDBJ databases">
        <title>Complete genome sequence of Rhizobium gallicum bv. gallicum R602.</title>
        <authorList>
            <person name="Bustos P."/>
            <person name="Santamaria R.I."/>
            <person name="Lozano L."/>
            <person name="Acosta J.L."/>
            <person name="Ormeno-Orrillo E."/>
            <person name="Rogel M.A."/>
            <person name="Romero D."/>
            <person name="Cevallos M.A."/>
            <person name="Martinez-Romero E."/>
            <person name="Gonzalez V."/>
        </authorList>
    </citation>
    <scope>NUCLEOTIDE SEQUENCE [LARGE SCALE GENOMIC DNA]</scope>
    <source>
        <strain evidence="4 5">R602</strain>
        <plasmid evidence="4 5">pRgalR602c</plasmid>
    </source>
</reference>
<comment type="cofactor">
    <cofactor evidence="1">
        <name>pyridoxal 5'-phosphate</name>
        <dbReference type="ChEBI" id="CHEBI:597326"/>
    </cofactor>
</comment>
<accession>A0A0B4X963</accession>
<dbReference type="AlphaFoldDB" id="A0A0B4X963"/>
<dbReference type="Pfam" id="PF00278">
    <property type="entry name" value="Orn_DAP_Arg_deC"/>
    <property type="match status" value="1"/>
</dbReference>
<name>A0A0B4X963_9HYPH</name>
<dbReference type="InterPro" id="IPR022643">
    <property type="entry name" value="De-COase2_C"/>
</dbReference>
<keyword evidence="4" id="KW-0614">Plasmid</keyword>
<dbReference type="EMBL" id="CP006880">
    <property type="protein sequence ID" value="AJD44534.1"/>
    <property type="molecule type" value="Genomic_DNA"/>
</dbReference>
<geneLocation type="plasmid" evidence="4 5">
    <name>pRgalR602c</name>
</geneLocation>
<keyword evidence="2" id="KW-0663">Pyridoxal phosphate</keyword>
<dbReference type="GO" id="GO:0008836">
    <property type="term" value="F:diaminopimelate decarboxylase activity"/>
    <property type="evidence" value="ECO:0007669"/>
    <property type="project" value="TreeGrafter"/>
</dbReference>
<organism evidence="4 5">
    <name type="scientific">Rhizobium gallicum bv. gallicum R602sp</name>
    <dbReference type="NCBI Taxonomy" id="1041138"/>
    <lineage>
        <taxon>Bacteria</taxon>
        <taxon>Pseudomonadati</taxon>
        <taxon>Pseudomonadota</taxon>
        <taxon>Alphaproteobacteria</taxon>
        <taxon>Hyphomicrobiales</taxon>
        <taxon>Rhizobiaceae</taxon>
        <taxon>Rhizobium/Agrobacterium group</taxon>
        <taxon>Rhizobium</taxon>
    </lineage>
</organism>
<evidence type="ECO:0000259" key="3">
    <source>
        <dbReference type="Pfam" id="PF00278"/>
    </source>
</evidence>
<keyword evidence="5" id="KW-1185">Reference proteome</keyword>
<dbReference type="KEGG" id="rga:RGR602_PC00494"/>
<evidence type="ECO:0000256" key="1">
    <source>
        <dbReference type="ARBA" id="ARBA00001933"/>
    </source>
</evidence>
<dbReference type="HOGENOM" id="CLU_1853598_0_0_5"/>
<dbReference type="Proteomes" id="UP000031368">
    <property type="component" value="Plasmid pRgalR602c"/>
</dbReference>
<evidence type="ECO:0000313" key="5">
    <source>
        <dbReference type="Proteomes" id="UP000031368"/>
    </source>
</evidence>
<dbReference type="PANTHER" id="PTHR43727:SF2">
    <property type="entry name" value="GROUP IV DECARBOXYLASE"/>
    <property type="match status" value="1"/>
</dbReference>
<proteinExistence type="predicted"/>
<evidence type="ECO:0000256" key="2">
    <source>
        <dbReference type="ARBA" id="ARBA00022898"/>
    </source>
</evidence>
<gene>
    <name evidence="4" type="ORF">RGR602_PC00494</name>
</gene>
<dbReference type="PANTHER" id="PTHR43727">
    <property type="entry name" value="DIAMINOPIMELATE DECARBOXYLASE"/>
    <property type="match status" value="1"/>
</dbReference>
<evidence type="ECO:0000313" key="4">
    <source>
        <dbReference type="EMBL" id="AJD44534.1"/>
    </source>
</evidence>
<dbReference type="GO" id="GO:0009089">
    <property type="term" value="P:lysine biosynthetic process via diaminopimelate"/>
    <property type="evidence" value="ECO:0007669"/>
    <property type="project" value="TreeGrafter"/>
</dbReference>
<feature type="domain" description="Orn/DAP/Arg decarboxylase 2 C-terminal" evidence="3">
    <location>
        <begin position="40"/>
        <end position="78"/>
    </location>
</feature>
<dbReference type="Gene3D" id="2.40.37.10">
    <property type="entry name" value="Lyase, Ornithine Decarboxylase, Chain A, domain 1"/>
    <property type="match status" value="1"/>
</dbReference>